<dbReference type="InterPro" id="IPR013325">
    <property type="entry name" value="RNA_pol_sigma_r2"/>
</dbReference>
<keyword evidence="5" id="KW-0804">Transcription</keyword>
<evidence type="ECO:0000256" key="6">
    <source>
        <dbReference type="SAM" id="MobiDB-lite"/>
    </source>
</evidence>
<dbReference type="InterPro" id="IPR039425">
    <property type="entry name" value="RNA_pol_sigma-70-like"/>
</dbReference>
<organism evidence="9 10">
    <name type="scientific">Nocardioides endophyticus</name>
    <dbReference type="NCBI Taxonomy" id="1353775"/>
    <lineage>
        <taxon>Bacteria</taxon>
        <taxon>Bacillati</taxon>
        <taxon>Actinomycetota</taxon>
        <taxon>Actinomycetes</taxon>
        <taxon>Propionibacteriales</taxon>
        <taxon>Nocardioidaceae</taxon>
        <taxon>Nocardioides</taxon>
    </lineage>
</organism>
<protein>
    <submittedName>
        <fullName evidence="9">RNA polymerase sigma factor</fullName>
    </submittedName>
</protein>
<comment type="similarity">
    <text evidence="1">Belongs to the sigma-70 factor family. ECF subfamily.</text>
</comment>
<feature type="region of interest" description="Disordered" evidence="6">
    <location>
        <begin position="95"/>
        <end position="116"/>
    </location>
</feature>
<proteinExistence type="inferred from homology"/>
<dbReference type="Pfam" id="PF04542">
    <property type="entry name" value="Sigma70_r2"/>
    <property type="match status" value="1"/>
</dbReference>
<dbReference type="InterPro" id="IPR036388">
    <property type="entry name" value="WH-like_DNA-bd_sf"/>
</dbReference>
<evidence type="ECO:0000256" key="2">
    <source>
        <dbReference type="ARBA" id="ARBA00023015"/>
    </source>
</evidence>
<dbReference type="NCBIfam" id="TIGR02937">
    <property type="entry name" value="sigma70-ECF"/>
    <property type="match status" value="1"/>
</dbReference>
<gene>
    <name evidence="9" type="ORF">GCM10023350_49190</name>
</gene>
<dbReference type="Gene3D" id="1.10.10.10">
    <property type="entry name" value="Winged helix-like DNA-binding domain superfamily/Winged helix DNA-binding domain"/>
    <property type="match status" value="1"/>
</dbReference>
<evidence type="ECO:0000256" key="3">
    <source>
        <dbReference type="ARBA" id="ARBA00023082"/>
    </source>
</evidence>
<comment type="caution">
    <text evidence="9">The sequence shown here is derived from an EMBL/GenBank/DDBJ whole genome shotgun (WGS) entry which is preliminary data.</text>
</comment>
<dbReference type="PANTHER" id="PTHR43133">
    <property type="entry name" value="RNA POLYMERASE ECF-TYPE SIGMA FACTO"/>
    <property type="match status" value="1"/>
</dbReference>
<accession>A0ABP8ZJ71</accession>
<keyword evidence="10" id="KW-1185">Reference proteome</keyword>
<feature type="domain" description="RNA polymerase sigma factor 70 region 4 type 2" evidence="8">
    <location>
        <begin position="126"/>
        <end position="176"/>
    </location>
</feature>
<sequence length="185" mass="20137">MASRGANGPLVSRALDGDEDAWRELYSLHGRRLRVWLASLPSGDPAASPEDVAADAWLTAATKLGEFTGSDDDFAGWLFTIARLVLNNRRRAAQRRRTDAHEPGSPDVAWGVADSPEGDVVGQAETRRLLAMLSPREAEVLACLEVVGLDVASTARALEMSPTAVRVARHRALRRLRQHFTDEGT</sequence>
<evidence type="ECO:0000256" key="1">
    <source>
        <dbReference type="ARBA" id="ARBA00010641"/>
    </source>
</evidence>
<dbReference type="InterPro" id="IPR014284">
    <property type="entry name" value="RNA_pol_sigma-70_dom"/>
</dbReference>
<dbReference type="Gene3D" id="1.10.1740.10">
    <property type="match status" value="1"/>
</dbReference>
<evidence type="ECO:0000313" key="9">
    <source>
        <dbReference type="EMBL" id="GAA4757744.1"/>
    </source>
</evidence>
<dbReference type="SUPFAM" id="SSF88946">
    <property type="entry name" value="Sigma2 domain of RNA polymerase sigma factors"/>
    <property type="match status" value="1"/>
</dbReference>
<dbReference type="SUPFAM" id="SSF88659">
    <property type="entry name" value="Sigma3 and sigma4 domains of RNA polymerase sigma factors"/>
    <property type="match status" value="1"/>
</dbReference>
<reference evidence="10" key="1">
    <citation type="journal article" date="2019" name="Int. J. Syst. Evol. Microbiol.">
        <title>The Global Catalogue of Microorganisms (GCM) 10K type strain sequencing project: providing services to taxonomists for standard genome sequencing and annotation.</title>
        <authorList>
            <consortium name="The Broad Institute Genomics Platform"/>
            <consortium name="The Broad Institute Genome Sequencing Center for Infectious Disease"/>
            <person name="Wu L."/>
            <person name="Ma J."/>
        </authorList>
    </citation>
    <scope>NUCLEOTIDE SEQUENCE [LARGE SCALE GENOMIC DNA]</scope>
    <source>
        <strain evidence="10">JCM 18532</strain>
    </source>
</reference>
<dbReference type="EMBL" id="BAABKN010000036">
    <property type="protein sequence ID" value="GAA4757744.1"/>
    <property type="molecule type" value="Genomic_DNA"/>
</dbReference>
<keyword evidence="4" id="KW-0238">DNA-binding</keyword>
<keyword evidence="3" id="KW-0731">Sigma factor</keyword>
<evidence type="ECO:0000256" key="4">
    <source>
        <dbReference type="ARBA" id="ARBA00023125"/>
    </source>
</evidence>
<name>A0ABP8ZJ71_9ACTN</name>
<evidence type="ECO:0000259" key="8">
    <source>
        <dbReference type="Pfam" id="PF08281"/>
    </source>
</evidence>
<dbReference type="InterPro" id="IPR007627">
    <property type="entry name" value="RNA_pol_sigma70_r2"/>
</dbReference>
<dbReference type="InterPro" id="IPR013249">
    <property type="entry name" value="RNA_pol_sigma70_r4_t2"/>
</dbReference>
<evidence type="ECO:0000313" key="10">
    <source>
        <dbReference type="Proteomes" id="UP001499882"/>
    </source>
</evidence>
<dbReference type="RefSeq" id="WP_345529759.1">
    <property type="nucleotide sequence ID" value="NZ_BAABKN010000036.1"/>
</dbReference>
<dbReference type="Pfam" id="PF08281">
    <property type="entry name" value="Sigma70_r4_2"/>
    <property type="match status" value="1"/>
</dbReference>
<dbReference type="Proteomes" id="UP001499882">
    <property type="component" value="Unassembled WGS sequence"/>
</dbReference>
<keyword evidence="2" id="KW-0805">Transcription regulation</keyword>
<dbReference type="PANTHER" id="PTHR43133:SF8">
    <property type="entry name" value="RNA POLYMERASE SIGMA FACTOR HI_1459-RELATED"/>
    <property type="match status" value="1"/>
</dbReference>
<evidence type="ECO:0000256" key="5">
    <source>
        <dbReference type="ARBA" id="ARBA00023163"/>
    </source>
</evidence>
<evidence type="ECO:0000259" key="7">
    <source>
        <dbReference type="Pfam" id="PF04542"/>
    </source>
</evidence>
<feature type="domain" description="RNA polymerase sigma-70 region 2" evidence="7">
    <location>
        <begin position="25"/>
        <end position="96"/>
    </location>
</feature>
<dbReference type="InterPro" id="IPR013324">
    <property type="entry name" value="RNA_pol_sigma_r3/r4-like"/>
</dbReference>